<evidence type="ECO:0000313" key="4">
    <source>
        <dbReference type="EMBL" id="KAI8576200.1"/>
    </source>
</evidence>
<reference evidence="4" key="2">
    <citation type="journal article" date="2022" name="Proc. Natl. Acad. Sci. U.S.A.">
        <title>Diploid-dominant life cycles characterize the early evolution of Fungi.</title>
        <authorList>
            <person name="Amses K.R."/>
            <person name="Simmons D.R."/>
            <person name="Longcore J.E."/>
            <person name="Mondo S.J."/>
            <person name="Seto K."/>
            <person name="Jeronimo G.H."/>
            <person name="Bonds A.E."/>
            <person name="Quandt C.A."/>
            <person name="Davis W.J."/>
            <person name="Chang Y."/>
            <person name="Federici B.A."/>
            <person name="Kuo A."/>
            <person name="LaButti K."/>
            <person name="Pangilinan J."/>
            <person name="Andreopoulos W."/>
            <person name="Tritt A."/>
            <person name="Riley R."/>
            <person name="Hundley H."/>
            <person name="Johnson J."/>
            <person name="Lipzen A."/>
            <person name="Barry K."/>
            <person name="Lang B.F."/>
            <person name="Cuomo C.A."/>
            <person name="Buchler N.E."/>
            <person name="Grigoriev I.V."/>
            <person name="Spatafora J.W."/>
            <person name="Stajich J.E."/>
            <person name="James T.Y."/>
        </authorList>
    </citation>
    <scope>NUCLEOTIDE SEQUENCE</scope>
    <source>
        <strain evidence="4">AG</strain>
    </source>
</reference>
<dbReference type="InterPro" id="IPR001911">
    <property type="entry name" value="Ribosomal_bS21"/>
</dbReference>
<evidence type="ECO:0000256" key="1">
    <source>
        <dbReference type="ARBA" id="ARBA00006640"/>
    </source>
</evidence>
<dbReference type="GO" id="GO:1990904">
    <property type="term" value="C:ribonucleoprotein complex"/>
    <property type="evidence" value="ECO:0007669"/>
    <property type="project" value="UniProtKB-KW"/>
</dbReference>
<dbReference type="Gene3D" id="1.20.5.1150">
    <property type="entry name" value="Ribosomal protein S8"/>
    <property type="match status" value="1"/>
</dbReference>
<dbReference type="InterPro" id="IPR038380">
    <property type="entry name" value="Ribosomal_bS21_sf"/>
</dbReference>
<comment type="similarity">
    <text evidence="1">Belongs to the bacterial ribosomal protein bS21 family.</text>
</comment>
<dbReference type="GO" id="GO:0005840">
    <property type="term" value="C:ribosome"/>
    <property type="evidence" value="ECO:0007669"/>
    <property type="project" value="UniProtKB-KW"/>
</dbReference>
<keyword evidence="2" id="KW-0689">Ribosomal protein</keyword>
<dbReference type="NCBIfam" id="TIGR00030">
    <property type="entry name" value="S21p"/>
    <property type="match status" value="1"/>
</dbReference>
<comment type="caution">
    <text evidence="4">The sequence shown here is derived from an EMBL/GenBank/DDBJ whole genome shotgun (WGS) entry which is preliminary data.</text>
</comment>
<keyword evidence="3" id="KW-0687">Ribonucleoprotein</keyword>
<organism evidence="4 5">
    <name type="scientific">Umbelopsis ramanniana AG</name>
    <dbReference type="NCBI Taxonomy" id="1314678"/>
    <lineage>
        <taxon>Eukaryota</taxon>
        <taxon>Fungi</taxon>
        <taxon>Fungi incertae sedis</taxon>
        <taxon>Mucoromycota</taxon>
        <taxon>Mucoromycotina</taxon>
        <taxon>Umbelopsidomycetes</taxon>
        <taxon>Umbelopsidales</taxon>
        <taxon>Umbelopsidaceae</taxon>
        <taxon>Umbelopsis</taxon>
    </lineage>
</organism>
<evidence type="ECO:0000256" key="3">
    <source>
        <dbReference type="ARBA" id="ARBA00023274"/>
    </source>
</evidence>
<protein>
    <recommendedName>
        <fullName evidence="6">Ribosomal protein S21</fullName>
    </recommendedName>
</protein>
<dbReference type="EMBL" id="MU620960">
    <property type="protein sequence ID" value="KAI8576200.1"/>
    <property type="molecule type" value="Genomic_DNA"/>
</dbReference>
<gene>
    <name evidence="4" type="ORF">K450DRAFT_258082</name>
</gene>
<dbReference type="GO" id="GO:0003735">
    <property type="term" value="F:structural constituent of ribosome"/>
    <property type="evidence" value="ECO:0007669"/>
    <property type="project" value="InterPro"/>
</dbReference>
<evidence type="ECO:0000256" key="2">
    <source>
        <dbReference type="ARBA" id="ARBA00022980"/>
    </source>
</evidence>
<keyword evidence="5" id="KW-1185">Reference proteome</keyword>
<reference evidence="4" key="1">
    <citation type="submission" date="2021-06" db="EMBL/GenBank/DDBJ databases">
        <authorList>
            <consortium name="DOE Joint Genome Institute"/>
            <person name="Mondo S.J."/>
            <person name="Amses K.R."/>
            <person name="Simmons D.R."/>
            <person name="Longcore J.E."/>
            <person name="Seto K."/>
            <person name="Alves G.H."/>
            <person name="Bonds A.E."/>
            <person name="Quandt C.A."/>
            <person name="Davis W.J."/>
            <person name="Chang Y."/>
            <person name="Letcher P.M."/>
            <person name="Powell M.J."/>
            <person name="Kuo A."/>
            <person name="Labutti K."/>
            <person name="Pangilinan J."/>
            <person name="Andreopoulos W."/>
            <person name="Tritt A."/>
            <person name="Riley R."/>
            <person name="Hundley H."/>
            <person name="Johnson J."/>
            <person name="Lipzen A."/>
            <person name="Barry K."/>
            <person name="Berbee M.L."/>
            <person name="Buchler N.E."/>
            <person name="Grigoriev I.V."/>
            <person name="Spatafora J.W."/>
            <person name="Stajich J.E."/>
            <person name="James T.Y."/>
        </authorList>
    </citation>
    <scope>NUCLEOTIDE SEQUENCE</scope>
    <source>
        <strain evidence="4">AG</strain>
    </source>
</reference>
<name>A0AAD5E4G3_UMBRA</name>
<dbReference type="AlphaFoldDB" id="A0AAD5E4G3"/>
<evidence type="ECO:0000313" key="5">
    <source>
        <dbReference type="Proteomes" id="UP001206595"/>
    </source>
</evidence>
<sequence length="160" mass="17909">MLSTNLLGLSARARPVLTAQTQNVRKAFFSISLARSSPKQTAQDASKVASDSTIDNVDKSANNVLPSSIAFLGSSKTQQPSLAPYTGRSLNVFHNVNNTYRKLNSILAQNNVRRELKSIEYYEKPNVARRRKKIEQNRKLFGALVRKKVALIMQMKQRGM</sequence>
<proteinExistence type="inferred from homology"/>
<dbReference type="Proteomes" id="UP001206595">
    <property type="component" value="Unassembled WGS sequence"/>
</dbReference>
<evidence type="ECO:0008006" key="6">
    <source>
        <dbReference type="Google" id="ProtNLM"/>
    </source>
</evidence>
<dbReference type="Pfam" id="PF01165">
    <property type="entry name" value="Ribosomal_S21"/>
    <property type="match status" value="1"/>
</dbReference>
<dbReference type="RefSeq" id="XP_051441204.1">
    <property type="nucleotide sequence ID" value="XM_051591775.1"/>
</dbReference>
<accession>A0AAD5E4G3</accession>
<dbReference type="GeneID" id="75917118"/>
<dbReference type="GO" id="GO:0006412">
    <property type="term" value="P:translation"/>
    <property type="evidence" value="ECO:0007669"/>
    <property type="project" value="InterPro"/>
</dbReference>